<dbReference type="GO" id="GO:0004069">
    <property type="term" value="F:L-aspartate:2-oxoglutarate aminotransferase activity"/>
    <property type="evidence" value="ECO:0007669"/>
    <property type="project" value="InterPro"/>
</dbReference>
<keyword evidence="1" id="KW-0808">Transferase</keyword>
<dbReference type="SUPFAM" id="SSF53383">
    <property type="entry name" value="PLP-dependent transferases"/>
    <property type="match status" value="1"/>
</dbReference>
<reference evidence="1 2" key="1">
    <citation type="submission" date="2017-12" db="EMBL/GenBank/DDBJ databases">
        <title>Phylogenetic diversity of female urinary microbiome.</title>
        <authorList>
            <person name="Thomas-White K."/>
            <person name="Wolfe A.J."/>
        </authorList>
    </citation>
    <scope>NUCLEOTIDE SEQUENCE [LARGE SCALE GENOMIC DNA]</scope>
    <source>
        <strain evidence="1 2">UMB0426</strain>
    </source>
</reference>
<dbReference type="STRING" id="1176165.GCA_001584405_01011"/>
<evidence type="ECO:0000313" key="1">
    <source>
        <dbReference type="EMBL" id="PKY71350.1"/>
    </source>
</evidence>
<sequence length="408" mass="44347">MMDVSLEQAQADYRAFAARGLNLDITRGKPAPEQLDLSADLLTNVTGDDFTSPSGIDTRNYGGLDGLKELREIFGALYKVPTEQILAQGSSSLTLEYMTLDFAKRYGTPAGGPWTNAKILCPVPGYDRHFQLAEALGYELITIRTDDEGPVMDDVRRYVSDPDVRAMWLVPMYSNPTGTSISEARARELAEINAAADDFTLLWDNAYGLHHLSDDNQAPMVDILALCAEAGHPDRPWIYASTSKMTFAGAGVAFFASSPAVIEWYRAHMGAAMIGPDKINQLRHLRFFRDADGVREHMRRHAEIIRPKFEAVLTALENGLSSDIASWTQPNGGYFITLRVPNGTASKVVKYAAEAGVALTPAGSTHPHGLDPNDAYIRIAPTMPSLEDVTAAAEGLVACVRLAAAELG</sequence>
<dbReference type="AlphaFoldDB" id="A0A2I1IJR3"/>
<dbReference type="Gene3D" id="3.90.1150.10">
    <property type="entry name" value="Aspartate Aminotransferase, domain 1"/>
    <property type="match status" value="1"/>
</dbReference>
<dbReference type="PANTHER" id="PTHR43799">
    <property type="entry name" value="AMINOTRANSFERASE, PUTATIVE-RELATED"/>
    <property type="match status" value="1"/>
</dbReference>
<accession>A0A2I1IJR3</accession>
<comment type="caution">
    <text evidence="1">The sequence shown here is derived from an EMBL/GenBank/DDBJ whole genome shotgun (WGS) entry which is preliminary data.</text>
</comment>
<dbReference type="Gene3D" id="3.40.640.10">
    <property type="entry name" value="Type I PLP-dependent aspartate aminotransferase-like (Major domain)"/>
    <property type="match status" value="1"/>
</dbReference>
<dbReference type="Pfam" id="PF12897">
    <property type="entry name" value="Asp_aminotransf"/>
    <property type="match status" value="1"/>
</dbReference>
<dbReference type="Proteomes" id="UP000242755">
    <property type="component" value="Unassembled WGS sequence"/>
</dbReference>
<dbReference type="PANTHER" id="PTHR43799:SF1">
    <property type="entry name" value="ASPARTATE AMINOTRANSFERASE"/>
    <property type="match status" value="1"/>
</dbReference>
<keyword evidence="1" id="KW-0032">Aminotransferase</keyword>
<dbReference type="InterPro" id="IPR015422">
    <property type="entry name" value="PyrdxlP-dep_Trfase_small"/>
</dbReference>
<protein>
    <submittedName>
        <fullName evidence="1">Aminotransferase</fullName>
    </submittedName>
</protein>
<dbReference type="CDD" id="cd00609">
    <property type="entry name" value="AAT_like"/>
    <property type="match status" value="1"/>
</dbReference>
<proteinExistence type="predicted"/>
<gene>
    <name evidence="1" type="ORF">CYJ40_01410</name>
</gene>
<dbReference type="InterPro" id="IPR015424">
    <property type="entry name" value="PyrdxlP-dep_Trfase"/>
</dbReference>
<organism evidence="1 2">
    <name type="scientific">Brevibacterium ravenspurgense</name>
    <dbReference type="NCBI Taxonomy" id="479117"/>
    <lineage>
        <taxon>Bacteria</taxon>
        <taxon>Bacillati</taxon>
        <taxon>Actinomycetota</taxon>
        <taxon>Actinomycetes</taxon>
        <taxon>Micrococcales</taxon>
        <taxon>Brevibacteriaceae</taxon>
        <taxon>Brevibacterium</taxon>
    </lineage>
</organism>
<dbReference type="EMBL" id="PKGO01000001">
    <property type="protein sequence ID" value="PKY71350.1"/>
    <property type="molecule type" value="Genomic_DNA"/>
</dbReference>
<evidence type="ECO:0000313" key="2">
    <source>
        <dbReference type="Proteomes" id="UP000242755"/>
    </source>
</evidence>
<dbReference type="InterPro" id="IPR024551">
    <property type="entry name" value="AspAT_Ic"/>
</dbReference>
<dbReference type="InterPro" id="IPR015421">
    <property type="entry name" value="PyrdxlP-dep_Trfase_major"/>
</dbReference>
<name>A0A2I1IJR3_9MICO</name>